<dbReference type="RefSeq" id="WP_344806831.1">
    <property type="nucleotide sequence ID" value="NZ_BAABBO010000011.1"/>
</dbReference>
<dbReference type="Pfam" id="PF02518">
    <property type="entry name" value="HATPase_c"/>
    <property type="match status" value="1"/>
</dbReference>
<dbReference type="Pfam" id="PF00072">
    <property type="entry name" value="Response_reg"/>
    <property type="match status" value="1"/>
</dbReference>
<organism evidence="13 14">
    <name type="scientific">Allohahella marinimesophila</name>
    <dbReference type="NCBI Taxonomy" id="1054972"/>
    <lineage>
        <taxon>Bacteria</taxon>
        <taxon>Pseudomonadati</taxon>
        <taxon>Pseudomonadota</taxon>
        <taxon>Gammaproteobacteria</taxon>
        <taxon>Oceanospirillales</taxon>
        <taxon>Hahellaceae</taxon>
        <taxon>Allohahella</taxon>
    </lineage>
</organism>
<evidence type="ECO:0000259" key="11">
    <source>
        <dbReference type="PROSITE" id="PS50110"/>
    </source>
</evidence>
<evidence type="ECO:0000256" key="4">
    <source>
        <dbReference type="ARBA" id="ARBA00022553"/>
    </source>
</evidence>
<reference evidence="14" key="1">
    <citation type="journal article" date="2019" name="Int. J. Syst. Evol. Microbiol.">
        <title>The Global Catalogue of Microorganisms (GCM) 10K type strain sequencing project: providing services to taxonomists for standard genome sequencing and annotation.</title>
        <authorList>
            <consortium name="The Broad Institute Genomics Platform"/>
            <consortium name="The Broad Institute Genome Sequencing Center for Infectious Disease"/>
            <person name="Wu L."/>
            <person name="Ma J."/>
        </authorList>
    </citation>
    <scope>NUCLEOTIDE SEQUENCE [LARGE SCALE GENOMIC DNA]</scope>
    <source>
        <strain evidence="14">JCM 17555</strain>
    </source>
</reference>
<evidence type="ECO:0000259" key="10">
    <source>
        <dbReference type="PROSITE" id="PS50109"/>
    </source>
</evidence>
<sequence>MMPRPFKDSISNKLMLVVMATTFITLLVYGSIMLVFDLRGYHEELINDVRTQASIVADVSAPALEFNDPQTASQHLGLLRTRPVIIHAALLTPSGERFAEYISARSTREEEPIAWPSRNNRVAGYVIEGNRLEVWQPLVKDGQILGSVYISARYELSNRLVNYVLILVGVMAASLGFALFIATWLRGALTGPIFAVTDIARQVMQTRDFALRAEKHSEDEIGVLVDAFNDMLREIERRAKALEASNHSLEHEMSERQAAERALRIADRRKDEFLATLAHELRNPLAPLANGLRILRLPGQMSPEQQTALVVMERQLKQMVRLVDDLLDVSRITTGKLTITKSLVDLQSIMQSAIETSGLFIEELGHDLEVDMPARPICIDADPVRLAQVFSNLLNNAAKYTPRGGKIRFSARVENGQAIIDVVDNGIGIEAEMLAEIFGMFIQVDQSLERDQAGLGVGLALSKRLVELHGGNLLVGSAGHSLGSTFTVVVDVEHENADAGDPRASSPKTRVEPCRVLLVDDNVDFVTSLKTLLTHSGHEVRLAHSGADALAMAGEYVPDIAFLDIGMPGMNGYDLARALRQLPELAHCTLVAVTGWGQEKDRQLSKEAGFDHHLLKPASLEDIKALIEFGSVAT</sequence>
<dbReference type="Pfam" id="PF00512">
    <property type="entry name" value="HisKA"/>
    <property type="match status" value="1"/>
</dbReference>
<dbReference type="InterPro" id="IPR003660">
    <property type="entry name" value="HAMP_dom"/>
</dbReference>
<comment type="caution">
    <text evidence="13">The sequence shown here is derived from an EMBL/GenBank/DDBJ whole genome shotgun (WGS) entry which is preliminary data.</text>
</comment>
<comment type="catalytic activity">
    <reaction evidence="1">
        <text>ATP + protein L-histidine = ADP + protein N-phospho-L-histidine.</text>
        <dbReference type="EC" id="2.7.13.3"/>
    </reaction>
</comment>
<evidence type="ECO:0000256" key="8">
    <source>
        <dbReference type="SAM" id="Coils"/>
    </source>
</evidence>
<keyword evidence="6" id="KW-0418">Kinase</keyword>
<dbReference type="CDD" id="cd00082">
    <property type="entry name" value="HisKA"/>
    <property type="match status" value="1"/>
</dbReference>
<evidence type="ECO:0000256" key="9">
    <source>
        <dbReference type="SAM" id="Phobius"/>
    </source>
</evidence>
<dbReference type="SUPFAM" id="SSF52172">
    <property type="entry name" value="CheY-like"/>
    <property type="match status" value="1"/>
</dbReference>
<dbReference type="Gene3D" id="6.10.340.10">
    <property type="match status" value="1"/>
</dbReference>
<keyword evidence="5" id="KW-0808">Transferase</keyword>
<dbReference type="InterPro" id="IPR036890">
    <property type="entry name" value="HATPase_C_sf"/>
</dbReference>
<evidence type="ECO:0000256" key="2">
    <source>
        <dbReference type="ARBA" id="ARBA00004370"/>
    </source>
</evidence>
<comment type="subcellular location">
    <subcellularLocation>
        <location evidence="2">Membrane</location>
    </subcellularLocation>
</comment>
<dbReference type="SMART" id="SM00387">
    <property type="entry name" value="HATPase_c"/>
    <property type="match status" value="1"/>
</dbReference>
<dbReference type="CDD" id="cd17580">
    <property type="entry name" value="REC_2_DhkD-like"/>
    <property type="match status" value="1"/>
</dbReference>
<dbReference type="Gene3D" id="3.40.50.2300">
    <property type="match status" value="1"/>
</dbReference>
<gene>
    <name evidence="13" type="ORF">GCM10022278_24940</name>
</gene>
<evidence type="ECO:0000313" key="14">
    <source>
        <dbReference type="Proteomes" id="UP001501337"/>
    </source>
</evidence>
<evidence type="ECO:0000259" key="12">
    <source>
        <dbReference type="PROSITE" id="PS50885"/>
    </source>
</evidence>
<keyword evidence="9" id="KW-1133">Transmembrane helix</keyword>
<dbReference type="InterPro" id="IPR001789">
    <property type="entry name" value="Sig_transdc_resp-reg_receiver"/>
</dbReference>
<dbReference type="PROSITE" id="PS50110">
    <property type="entry name" value="RESPONSE_REGULATORY"/>
    <property type="match status" value="1"/>
</dbReference>
<dbReference type="SMART" id="SM00388">
    <property type="entry name" value="HisKA"/>
    <property type="match status" value="1"/>
</dbReference>
<dbReference type="PROSITE" id="PS50109">
    <property type="entry name" value="HIS_KIN"/>
    <property type="match status" value="1"/>
</dbReference>
<keyword evidence="4 7" id="KW-0597">Phosphoprotein</keyword>
<evidence type="ECO:0000256" key="1">
    <source>
        <dbReference type="ARBA" id="ARBA00000085"/>
    </source>
</evidence>
<dbReference type="SMART" id="SM00304">
    <property type="entry name" value="HAMP"/>
    <property type="match status" value="1"/>
</dbReference>
<dbReference type="Gene3D" id="3.30.565.10">
    <property type="entry name" value="Histidine kinase-like ATPase, C-terminal domain"/>
    <property type="match status" value="1"/>
</dbReference>
<dbReference type="PANTHER" id="PTHR43547">
    <property type="entry name" value="TWO-COMPONENT HISTIDINE KINASE"/>
    <property type="match status" value="1"/>
</dbReference>
<evidence type="ECO:0000256" key="6">
    <source>
        <dbReference type="ARBA" id="ARBA00022777"/>
    </source>
</evidence>
<dbReference type="InterPro" id="IPR033417">
    <property type="entry name" value="CHASE8"/>
</dbReference>
<feature type="domain" description="HAMP" evidence="12">
    <location>
        <begin position="187"/>
        <end position="240"/>
    </location>
</feature>
<proteinExistence type="predicted"/>
<dbReference type="PRINTS" id="PR00344">
    <property type="entry name" value="BCTRLSENSOR"/>
</dbReference>
<dbReference type="CDD" id="cd06225">
    <property type="entry name" value="HAMP"/>
    <property type="match status" value="1"/>
</dbReference>
<dbReference type="EC" id="2.7.13.3" evidence="3"/>
<accession>A0ABP7PI63</accession>
<keyword evidence="8" id="KW-0175">Coiled coil</keyword>
<keyword evidence="9" id="KW-0812">Transmembrane</keyword>
<protein>
    <recommendedName>
        <fullName evidence="3">histidine kinase</fullName>
        <ecNumber evidence="3">2.7.13.3</ecNumber>
    </recommendedName>
</protein>
<dbReference type="SUPFAM" id="SSF158472">
    <property type="entry name" value="HAMP domain-like"/>
    <property type="match status" value="1"/>
</dbReference>
<evidence type="ECO:0000256" key="5">
    <source>
        <dbReference type="ARBA" id="ARBA00022679"/>
    </source>
</evidence>
<feature type="transmembrane region" description="Helical" evidence="9">
    <location>
        <begin position="14"/>
        <end position="36"/>
    </location>
</feature>
<dbReference type="InterPro" id="IPR036097">
    <property type="entry name" value="HisK_dim/P_sf"/>
</dbReference>
<dbReference type="PROSITE" id="PS50885">
    <property type="entry name" value="HAMP"/>
    <property type="match status" value="1"/>
</dbReference>
<name>A0ABP7PI63_9GAMM</name>
<dbReference type="InterPro" id="IPR003661">
    <property type="entry name" value="HisK_dim/P_dom"/>
</dbReference>
<dbReference type="InterPro" id="IPR003594">
    <property type="entry name" value="HATPase_dom"/>
</dbReference>
<dbReference type="SUPFAM" id="SSF55874">
    <property type="entry name" value="ATPase domain of HSP90 chaperone/DNA topoisomerase II/histidine kinase"/>
    <property type="match status" value="1"/>
</dbReference>
<keyword evidence="14" id="KW-1185">Reference proteome</keyword>
<keyword evidence="9" id="KW-0472">Membrane</keyword>
<feature type="coiled-coil region" evidence="8">
    <location>
        <begin position="225"/>
        <end position="269"/>
    </location>
</feature>
<dbReference type="InterPro" id="IPR004358">
    <property type="entry name" value="Sig_transdc_His_kin-like_C"/>
</dbReference>
<feature type="transmembrane region" description="Helical" evidence="9">
    <location>
        <begin position="160"/>
        <end position="185"/>
    </location>
</feature>
<evidence type="ECO:0000256" key="7">
    <source>
        <dbReference type="PROSITE-ProRule" id="PRU00169"/>
    </source>
</evidence>
<feature type="domain" description="Histidine kinase" evidence="10">
    <location>
        <begin position="276"/>
        <end position="494"/>
    </location>
</feature>
<dbReference type="Gene3D" id="1.10.287.130">
    <property type="match status" value="1"/>
</dbReference>
<dbReference type="SUPFAM" id="SSF47384">
    <property type="entry name" value="Homodimeric domain of signal transducing histidine kinase"/>
    <property type="match status" value="1"/>
</dbReference>
<evidence type="ECO:0000313" key="13">
    <source>
        <dbReference type="EMBL" id="GAA3966050.1"/>
    </source>
</evidence>
<dbReference type="InterPro" id="IPR005467">
    <property type="entry name" value="His_kinase_dom"/>
</dbReference>
<feature type="modified residue" description="4-aspartylphosphate" evidence="7">
    <location>
        <position position="564"/>
    </location>
</feature>
<dbReference type="SMART" id="SM00448">
    <property type="entry name" value="REC"/>
    <property type="match status" value="1"/>
</dbReference>
<feature type="domain" description="Response regulatory" evidence="11">
    <location>
        <begin position="515"/>
        <end position="631"/>
    </location>
</feature>
<dbReference type="PANTHER" id="PTHR43547:SF2">
    <property type="entry name" value="HYBRID SIGNAL TRANSDUCTION HISTIDINE KINASE C"/>
    <property type="match status" value="1"/>
</dbReference>
<dbReference type="Pfam" id="PF17152">
    <property type="entry name" value="CHASE8"/>
    <property type="match status" value="1"/>
</dbReference>
<dbReference type="EMBL" id="BAABBO010000011">
    <property type="protein sequence ID" value="GAA3966050.1"/>
    <property type="molecule type" value="Genomic_DNA"/>
</dbReference>
<dbReference type="Proteomes" id="UP001501337">
    <property type="component" value="Unassembled WGS sequence"/>
</dbReference>
<dbReference type="InterPro" id="IPR011006">
    <property type="entry name" value="CheY-like_superfamily"/>
</dbReference>
<dbReference type="Pfam" id="PF00672">
    <property type="entry name" value="HAMP"/>
    <property type="match status" value="1"/>
</dbReference>
<evidence type="ECO:0000256" key="3">
    <source>
        <dbReference type="ARBA" id="ARBA00012438"/>
    </source>
</evidence>